<evidence type="ECO:0000313" key="10">
    <source>
        <dbReference type="Proteomes" id="UP000320048"/>
    </source>
</evidence>
<comment type="subcellular location">
    <subcellularLocation>
        <location evidence="1 7">Cell membrane</location>
        <topology evidence="1 7">Multi-pass membrane protein</topology>
    </subcellularLocation>
</comment>
<keyword evidence="6 7" id="KW-0472">Membrane</keyword>
<reference evidence="9 10" key="1">
    <citation type="journal article" date="2019" name="Nat. Microbiol.">
        <title>Mediterranean grassland soil C-N compound turnover is dependent on rainfall and depth, and is mediated by genomically divergent microorganisms.</title>
        <authorList>
            <person name="Diamond S."/>
            <person name="Andeer P.F."/>
            <person name="Li Z."/>
            <person name="Crits-Christoph A."/>
            <person name="Burstein D."/>
            <person name="Anantharaman K."/>
            <person name="Lane K.R."/>
            <person name="Thomas B.C."/>
            <person name="Pan C."/>
            <person name="Northen T.R."/>
            <person name="Banfield J.F."/>
        </authorList>
    </citation>
    <scope>NUCLEOTIDE SEQUENCE [LARGE SCALE GENOMIC DNA]</scope>
    <source>
        <strain evidence="9">NP_7</strain>
    </source>
</reference>
<keyword evidence="2 7" id="KW-0813">Transport</keyword>
<gene>
    <name evidence="9" type="ORF">E6H04_03285</name>
</gene>
<feature type="transmembrane region" description="Helical" evidence="7">
    <location>
        <begin position="285"/>
        <end position="309"/>
    </location>
</feature>
<dbReference type="Proteomes" id="UP000320048">
    <property type="component" value="Unassembled WGS sequence"/>
</dbReference>
<sequence>MSSYVAKRAVQACALLLFVSLVGYAIMSLAPGGPLAVYLHNPQVTPEKIDLLRHQLGLDRPWYLRYAAWLGGLVRGHWGYSYYTGRPVLEMIAERLPATFTLMLSAFILALVLSFPLGVLAATHKYSWGDNLLSLGAFFVWAMPTFWFGLMLQMTLAVRWHLLPVAGIHDLDNNSARDLLRHLAMPALVLGIGSIASWSRYLRSGMLEVLSQDYVRTAYAKGLPARRVVRRHVLRNSLLPIVTIMGLDLHVLFSGAVITESIFGWPGMGRLFLAALNNRDYPLQMAGLMVSAALLIVGNLLADLAYAVLDPRIRYQ</sequence>
<keyword evidence="5 7" id="KW-1133">Transmembrane helix</keyword>
<accession>A0A537JIJ4</accession>
<feature type="transmembrane region" description="Helical" evidence="7">
    <location>
        <begin position="237"/>
        <end position="265"/>
    </location>
</feature>
<dbReference type="SUPFAM" id="SSF161098">
    <property type="entry name" value="MetI-like"/>
    <property type="match status" value="1"/>
</dbReference>
<dbReference type="InterPro" id="IPR035906">
    <property type="entry name" value="MetI-like_sf"/>
</dbReference>
<dbReference type="GO" id="GO:0005886">
    <property type="term" value="C:plasma membrane"/>
    <property type="evidence" value="ECO:0007669"/>
    <property type="project" value="UniProtKB-SubCell"/>
</dbReference>
<dbReference type="GO" id="GO:0055085">
    <property type="term" value="P:transmembrane transport"/>
    <property type="evidence" value="ECO:0007669"/>
    <property type="project" value="InterPro"/>
</dbReference>
<evidence type="ECO:0000256" key="4">
    <source>
        <dbReference type="ARBA" id="ARBA00022692"/>
    </source>
</evidence>
<evidence type="ECO:0000256" key="7">
    <source>
        <dbReference type="RuleBase" id="RU363032"/>
    </source>
</evidence>
<dbReference type="CDD" id="cd06261">
    <property type="entry name" value="TM_PBP2"/>
    <property type="match status" value="1"/>
</dbReference>
<dbReference type="Pfam" id="PF19300">
    <property type="entry name" value="BPD_transp_1_N"/>
    <property type="match status" value="1"/>
</dbReference>
<feature type="transmembrane region" description="Helical" evidence="7">
    <location>
        <begin position="179"/>
        <end position="198"/>
    </location>
</feature>
<feature type="domain" description="ABC transmembrane type-1" evidence="8">
    <location>
        <begin position="96"/>
        <end position="302"/>
    </location>
</feature>
<protein>
    <submittedName>
        <fullName evidence="9">ABC transporter permease</fullName>
    </submittedName>
</protein>
<dbReference type="PANTHER" id="PTHR43163:SF6">
    <property type="entry name" value="DIPEPTIDE TRANSPORT SYSTEM PERMEASE PROTEIN DPPB-RELATED"/>
    <property type="match status" value="1"/>
</dbReference>
<dbReference type="PROSITE" id="PS50928">
    <property type="entry name" value="ABC_TM1"/>
    <property type="match status" value="1"/>
</dbReference>
<dbReference type="Gene3D" id="1.10.3720.10">
    <property type="entry name" value="MetI-like"/>
    <property type="match status" value="1"/>
</dbReference>
<dbReference type="InterPro" id="IPR000515">
    <property type="entry name" value="MetI-like"/>
</dbReference>
<dbReference type="EMBL" id="VBAO01000080">
    <property type="protein sequence ID" value="TMI83300.1"/>
    <property type="molecule type" value="Genomic_DNA"/>
</dbReference>
<evidence type="ECO:0000256" key="6">
    <source>
        <dbReference type="ARBA" id="ARBA00023136"/>
    </source>
</evidence>
<feature type="transmembrane region" description="Helical" evidence="7">
    <location>
        <begin position="132"/>
        <end position="152"/>
    </location>
</feature>
<keyword evidence="4 7" id="KW-0812">Transmembrane</keyword>
<comment type="caution">
    <text evidence="9">The sequence shown here is derived from an EMBL/GenBank/DDBJ whole genome shotgun (WGS) entry which is preliminary data.</text>
</comment>
<comment type="similarity">
    <text evidence="7">Belongs to the binding-protein-dependent transport system permease family.</text>
</comment>
<dbReference type="InterPro" id="IPR045621">
    <property type="entry name" value="BPD_transp_1_N"/>
</dbReference>
<dbReference type="PANTHER" id="PTHR43163">
    <property type="entry name" value="DIPEPTIDE TRANSPORT SYSTEM PERMEASE PROTEIN DPPB-RELATED"/>
    <property type="match status" value="1"/>
</dbReference>
<evidence type="ECO:0000256" key="3">
    <source>
        <dbReference type="ARBA" id="ARBA00022475"/>
    </source>
</evidence>
<evidence type="ECO:0000259" key="8">
    <source>
        <dbReference type="PROSITE" id="PS50928"/>
    </source>
</evidence>
<organism evidence="9 10">
    <name type="scientific">Candidatus Segetimicrobium genomatis</name>
    <dbReference type="NCBI Taxonomy" id="2569760"/>
    <lineage>
        <taxon>Bacteria</taxon>
        <taxon>Bacillati</taxon>
        <taxon>Candidatus Sysuimicrobiota</taxon>
        <taxon>Candidatus Sysuimicrobiia</taxon>
        <taxon>Candidatus Sysuimicrobiales</taxon>
        <taxon>Candidatus Segetimicrobiaceae</taxon>
        <taxon>Candidatus Segetimicrobium</taxon>
    </lineage>
</organism>
<dbReference type="Pfam" id="PF00528">
    <property type="entry name" value="BPD_transp_1"/>
    <property type="match status" value="1"/>
</dbReference>
<feature type="transmembrane region" description="Helical" evidence="7">
    <location>
        <begin position="98"/>
        <end position="120"/>
    </location>
</feature>
<dbReference type="AlphaFoldDB" id="A0A537JIJ4"/>
<proteinExistence type="inferred from homology"/>
<evidence type="ECO:0000256" key="2">
    <source>
        <dbReference type="ARBA" id="ARBA00022448"/>
    </source>
</evidence>
<evidence type="ECO:0000313" key="9">
    <source>
        <dbReference type="EMBL" id="TMI83300.1"/>
    </source>
</evidence>
<name>A0A537JIJ4_9BACT</name>
<feature type="transmembrane region" description="Helical" evidence="7">
    <location>
        <begin position="12"/>
        <end position="30"/>
    </location>
</feature>
<evidence type="ECO:0000256" key="1">
    <source>
        <dbReference type="ARBA" id="ARBA00004651"/>
    </source>
</evidence>
<keyword evidence="3" id="KW-1003">Cell membrane</keyword>
<evidence type="ECO:0000256" key="5">
    <source>
        <dbReference type="ARBA" id="ARBA00022989"/>
    </source>
</evidence>